<proteinExistence type="predicted"/>
<dbReference type="Proteomes" id="UP000075883">
    <property type="component" value="Unassembled WGS sequence"/>
</dbReference>
<dbReference type="VEuPathDB" id="VectorBase:ACUA027469"/>
<evidence type="ECO:0000313" key="2">
    <source>
        <dbReference type="EnsemblMetazoa" id="ACUA027469-PA"/>
    </source>
</evidence>
<dbReference type="AlphaFoldDB" id="A0A182MVT0"/>
<evidence type="ECO:0000313" key="3">
    <source>
        <dbReference type="Proteomes" id="UP000075883"/>
    </source>
</evidence>
<feature type="compositionally biased region" description="Acidic residues" evidence="1">
    <location>
        <begin position="41"/>
        <end position="54"/>
    </location>
</feature>
<organism evidence="2 3">
    <name type="scientific">Anopheles culicifacies</name>
    <dbReference type="NCBI Taxonomy" id="139723"/>
    <lineage>
        <taxon>Eukaryota</taxon>
        <taxon>Metazoa</taxon>
        <taxon>Ecdysozoa</taxon>
        <taxon>Arthropoda</taxon>
        <taxon>Hexapoda</taxon>
        <taxon>Insecta</taxon>
        <taxon>Pterygota</taxon>
        <taxon>Neoptera</taxon>
        <taxon>Endopterygota</taxon>
        <taxon>Diptera</taxon>
        <taxon>Nematocera</taxon>
        <taxon>Culicoidea</taxon>
        <taxon>Culicidae</taxon>
        <taxon>Anophelinae</taxon>
        <taxon>Anopheles</taxon>
        <taxon>culicifacies species complex</taxon>
    </lineage>
</organism>
<protein>
    <submittedName>
        <fullName evidence="2">Uncharacterized protein</fullName>
    </submittedName>
</protein>
<accession>A0A182MVT0</accession>
<keyword evidence="3" id="KW-1185">Reference proteome</keyword>
<feature type="region of interest" description="Disordered" evidence="1">
    <location>
        <begin position="38"/>
        <end position="119"/>
    </location>
</feature>
<reference evidence="3" key="1">
    <citation type="submission" date="2013-09" db="EMBL/GenBank/DDBJ databases">
        <title>The Genome Sequence of Anopheles culicifacies species A.</title>
        <authorList>
            <consortium name="The Broad Institute Genomics Platform"/>
            <person name="Neafsey D.E."/>
            <person name="Besansky N."/>
            <person name="Howell P."/>
            <person name="Walton C."/>
            <person name="Young S.K."/>
            <person name="Zeng Q."/>
            <person name="Gargeya S."/>
            <person name="Fitzgerald M."/>
            <person name="Haas B."/>
            <person name="Abouelleil A."/>
            <person name="Allen A.W."/>
            <person name="Alvarado L."/>
            <person name="Arachchi H.M."/>
            <person name="Berlin A.M."/>
            <person name="Chapman S.B."/>
            <person name="Gainer-Dewar J."/>
            <person name="Goldberg J."/>
            <person name="Griggs A."/>
            <person name="Gujja S."/>
            <person name="Hansen M."/>
            <person name="Howarth C."/>
            <person name="Imamovic A."/>
            <person name="Ireland A."/>
            <person name="Larimer J."/>
            <person name="McCowan C."/>
            <person name="Murphy C."/>
            <person name="Pearson M."/>
            <person name="Poon T.W."/>
            <person name="Priest M."/>
            <person name="Roberts A."/>
            <person name="Saif S."/>
            <person name="Shea T."/>
            <person name="Sisk P."/>
            <person name="Sykes S."/>
            <person name="Wortman J."/>
            <person name="Nusbaum C."/>
            <person name="Birren B."/>
        </authorList>
    </citation>
    <scope>NUCLEOTIDE SEQUENCE [LARGE SCALE GENOMIC DNA]</scope>
    <source>
        <strain evidence="3">A-37</strain>
    </source>
</reference>
<reference evidence="2" key="2">
    <citation type="submission" date="2020-05" db="UniProtKB">
        <authorList>
            <consortium name="EnsemblMetazoa"/>
        </authorList>
    </citation>
    <scope>IDENTIFICATION</scope>
    <source>
        <strain evidence="2">A-37</strain>
    </source>
</reference>
<feature type="region of interest" description="Disordered" evidence="1">
    <location>
        <begin position="180"/>
        <end position="208"/>
    </location>
</feature>
<name>A0A182MVT0_9DIPT</name>
<feature type="compositionally biased region" description="Polar residues" evidence="1">
    <location>
        <begin position="65"/>
        <end position="77"/>
    </location>
</feature>
<evidence type="ECO:0000256" key="1">
    <source>
        <dbReference type="SAM" id="MobiDB-lite"/>
    </source>
</evidence>
<dbReference type="EnsemblMetazoa" id="ACUA027469-RA">
    <property type="protein sequence ID" value="ACUA027469-PA"/>
    <property type="gene ID" value="ACUA027469"/>
</dbReference>
<dbReference type="EMBL" id="AXCM01003081">
    <property type="status" value="NOT_ANNOTATED_CDS"/>
    <property type="molecule type" value="Genomic_DNA"/>
</dbReference>
<sequence length="208" mass="22988">MMILFLNIINLKVFKNRLNFRISKYCGEHLIVGNEVHWEPLDGDSDEDSTDGTDEIYGIPRPETAGSSETSWRQQTPNEPPTTDDGIVANGSANDVPGPDVQQQQPSAARDPNDGGEDLRDESLVTLQEHHYAAAAGGGSPYRRLARAGEPRAEALQAATPWGSWIQWRINLLAEEASARSLAGQGPQLPFRQEPPKSSFRRWLDQTN</sequence>